<evidence type="ECO:0000313" key="2">
    <source>
        <dbReference type="EMBL" id="CAA6803262.1"/>
    </source>
</evidence>
<feature type="transmembrane region" description="Helical" evidence="1">
    <location>
        <begin position="130"/>
        <end position="147"/>
    </location>
</feature>
<proteinExistence type="predicted"/>
<dbReference type="EMBL" id="CACVAS010000030">
    <property type="protein sequence ID" value="CAA6803262.1"/>
    <property type="molecule type" value="Genomic_DNA"/>
</dbReference>
<organism evidence="2">
    <name type="scientific">uncultured Sulfurovum sp</name>
    <dbReference type="NCBI Taxonomy" id="269237"/>
    <lineage>
        <taxon>Bacteria</taxon>
        <taxon>Pseudomonadati</taxon>
        <taxon>Campylobacterota</taxon>
        <taxon>Epsilonproteobacteria</taxon>
        <taxon>Campylobacterales</taxon>
        <taxon>Sulfurovaceae</taxon>
        <taxon>Sulfurovum</taxon>
        <taxon>environmental samples</taxon>
    </lineage>
</organism>
<evidence type="ECO:0000256" key="1">
    <source>
        <dbReference type="SAM" id="Phobius"/>
    </source>
</evidence>
<keyword evidence="1" id="KW-1133">Transmembrane helix</keyword>
<feature type="transmembrane region" description="Helical" evidence="1">
    <location>
        <begin position="12"/>
        <end position="32"/>
    </location>
</feature>
<protein>
    <submittedName>
        <fullName evidence="2">Uncharacterized protein</fullName>
    </submittedName>
</protein>
<reference evidence="2" key="1">
    <citation type="submission" date="2020-01" db="EMBL/GenBank/DDBJ databases">
        <authorList>
            <person name="Meier V. D."/>
            <person name="Meier V D."/>
        </authorList>
    </citation>
    <scope>NUCLEOTIDE SEQUENCE</scope>
    <source>
        <strain evidence="2">HLG_WM_MAG_01</strain>
    </source>
</reference>
<keyword evidence="1" id="KW-0812">Transmembrane</keyword>
<feature type="transmembrane region" description="Helical" evidence="1">
    <location>
        <begin position="38"/>
        <end position="55"/>
    </location>
</feature>
<name>A0A6S6SIS7_9BACT</name>
<sequence length="183" mass="20878">MTAKMMMNRIRKIIIALLIVDAVIALFAIIFFDMKIFINTQFGFISASLVMLASMKSYARMVDARVEHNIITVDDSRDVIDLAEDPYDLYGEEEDSDKTLKEVVKDERQKNKENKRSVAQTLKDTKAALSIYRLGAYAILILGFLYLNRQDLLHIGAYIIALSIPMLVVIYVLVSSKKELYKT</sequence>
<gene>
    <name evidence="2" type="ORF">HELGO_WM2771</name>
</gene>
<dbReference type="AlphaFoldDB" id="A0A6S6SIS7"/>
<feature type="transmembrane region" description="Helical" evidence="1">
    <location>
        <begin position="153"/>
        <end position="174"/>
    </location>
</feature>
<keyword evidence="1" id="KW-0472">Membrane</keyword>
<accession>A0A6S6SIS7</accession>